<dbReference type="PANTHER" id="PTHR31111:SF58">
    <property type="entry name" value="F-BOX DOMAIN-CONTAINING PROTEIN"/>
    <property type="match status" value="1"/>
</dbReference>
<name>A0AAU9RDN8_THLAR</name>
<dbReference type="Proteomes" id="UP000836841">
    <property type="component" value="Chromosome 1"/>
</dbReference>
<organism evidence="2 3">
    <name type="scientific">Thlaspi arvense</name>
    <name type="common">Field penny-cress</name>
    <dbReference type="NCBI Taxonomy" id="13288"/>
    <lineage>
        <taxon>Eukaryota</taxon>
        <taxon>Viridiplantae</taxon>
        <taxon>Streptophyta</taxon>
        <taxon>Embryophyta</taxon>
        <taxon>Tracheophyta</taxon>
        <taxon>Spermatophyta</taxon>
        <taxon>Magnoliopsida</taxon>
        <taxon>eudicotyledons</taxon>
        <taxon>Gunneridae</taxon>
        <taxon>Pentapetalae</taxon>
        <taxon>rosids</taxon>
        <taxon>malvids</taxon>
        <taxon>Brassicales</taxon>
        <taxon>Brassicaceae</taxon>
        <taxon>Thlaspideae</taxon>
        <taxon>Thlaspi</taxon>
    </lineage>
</organism>
<dbReference type="SUPFAM" id="SSF50965">
    <property type="entry name" value="Galactose oxidase, central domain"/>
    <property type="match status" value="1"/>
</dbReference>
<dbReference type="NCBIfam" id="TIGR01640">
    <property type="entry name" value="F_box_assoc_1"/>
    <property type="match status" value="1"/>
</dbReference>
<dbReference type="CDD" id="cd22157">
    <property type="entry name" value="F-box_AtFBW1-like"/>
    <property type="match status" value="1"/>
</dbReference>
<dbReference type="AlphaFoldDB" id="A0AAU9RDN8"/>
<dbReference type="PANTHER" id="PTHR31111">
    <property type="entry name" value="BNAA05G37150D PROTEIN-RELATED"/>
    <property type="match status" value="1"/>
</dbReference>
<dbReference type="InterPro" id="IPR013187">
    <property type="entry name" value="F-box-assoc_dom_typ3"/>
</dbReference>
<sequence>MAIPPWRKARLRHGGSSTSTRGIDIPLELTVDILKKLPAKSLVRFRCVSKQWLSIISRRRGFIDSIVTRSSTQPPRDAHLIFENIFSHRDVECCMVLSSSSRSPEEKSLLSIPEGTYDYVRGLILSWSDYLNRAVIYNPTTRQCLKLPEKEVRGGGSCYLGYDPLENEYKVLFIPIGSMEQACRVFTLGAKQWRTIQGVASHGPLFGAVCIDGFIYYIAKAHDCEYAFLYQLMSFDVRSEKFYRVDAPETLKDHASALIDYQGKLGFVCCKKGMEIWVVDDKQSSWSRLFFYEMRGFQDWRVSGVTRRGEIVFTSWMYVYLDILCVFYYDPKQNSVRDVDFDQGTFSDASRRNSSGVFIWTLPDYVENTMLLY</sequence>
<keyword evidence="3" id="KW-1185">Reference proteome</keyword>
<feature type="domain" description="F-box" evidence="1">
    <location>
        <begin position="19"/>
        <end position="65"/>
    </location>
</feature>
<evidence type="ECO:0000259" key="1">
    <source>
        <dbReference type="PROSITE" id="PS50181"/>
    </source>
</evidence>
<evidence type="ECO:0000313" key="3">
    <source>
        <dbReference type="Proteomes" id="UP000836841"/>
    </source>
</evidence>
<dbReference type="SUPFAM" id="SSF81383">
    <property type="entry name" value="F-box domain"/>
    <property type="match status" value="1"/>
</dbReference>
<dbReference type="InterPro" id="IPR017451">
    <property type="entry name" value="F-box-assoc_interact_dom"/>
</dbReference>
<dbReference type="Gene3D" id="1.20.1280.50">
    <property type="match status" value="1"/>
</dbReference>
<dbReference type="Pfam" id="PF08268">
    <property type="entry name" value="FBA_3"/>
    <property type="match status" value="1"/>
</dbReference>
<dbReference type="PROSITE" id="PS50181">
    <property type="entry name" value="FBOX"/>
    <property type="match status" value="1"/>
</dbReference>
<dbReference type="EMBL" id="OU466857">
    <property type="protein sequence ID" value="CAH2038802.1"/>
    <property type="molecule type" value="Genomic_DNA"/>
</dbReference>
<dbReference type="Pfam" id="PF00646">
    <property type="entry name" value="F-box"/>
    <property type="match status" value="1"/>
</dbReference>
<dbReference type="InterPro" id="IPR011043">
    <property type="entry name" value="Gal_Oxase/kelch_b-propeller"/>
</dbReference>
<protein>
    <recommendedName>
        <fullName evidence="1">F-box domain-containing protein</fullName>
    </recommendedName>
</protein>
<gene>
    <name evidence="2" type="ORF">TAV2_LOCUS2378</name>
</gene>
<proteinExistence type="predicted"/>
<dbReference type="InterPro" id="IPR001810">
    <property type="entry name" value="F-box_dom"/>
</dbReference>
<evidence type="ECO:0000313" key="2">
    <source>
        <dbReference type="EMBL" id="CAH2038802.1"/>
    </source>
</evidence>
<accession>A0AAU9RDN8</accession>
<reference evidence="2 3" key="1">
    <citation type="submission" date="2022-03" db="EMBL/GenBank/DDBJ databases">
        <authorList>
            <person name="Nunn A."/>
            <person name="Chopra R."/>
            <person name="Nunn A."/>
            <person name="Contreras Garrido A."/>
        </authorList>
    </citation>
    <scope>NUCLEOTIDE SEQUENCE [LARGE SCALE GENOMIC DNA]</scope>
</reference>
<dbReference type="SMART" id="SM00256">
    <property type="entry name" value="FBOX"/>
    <property type="match status" value="1"/>
</dbReference>
<dbReference type="InterPro" id="IPR036047">
    <property type="entry name" value="F-box-like_dom_sf"/>
</dbReference>